<evidence type="ECO:0000313" key="3">
    <source>
        <dbReference type="EMBL" id="BAD13261.1"/>
    </source>
</evidence>
<feature type="compositionally biased region" description="Basic and acidic residues" evidence="1">
    <location>
        <begin position="239"/>
        <end position="297"/>
    </location>
</feature>
<feature type="compositionally biased region" description="Gly residues" evidence="1">
    <location>
        <begin position="69"/>
        <end position="80"/>
    </location>
</feature>
<gene>
    <name evidence="2" type="ORF">OSJNBa0003D23.40</name>
    <name evidence="3" type="ORF">OSJNBa0089L03.22</name>
</gene>
<reference evidence="3" key="2">
    <citation type="submission" date="2002-09" db="EMBL/GenBank/DDBJ databases">
        <title>Oryza sativa nipponbare(GA3) genomic DNA, chromosome 8, BAC clone:OSJNBa0089L03.</title>
        <authorList>
            <person name="Sasaki T."/>
            <person name="Matsumoto T."/>
            <person name="Katayose Y."/>
        </authorList>
    </citation>
    <scope>NUCLEOTIDE SEQUENCE</scope>
</reference>
<feature type="compositionally biased region" description="Gly residues" evidence="1">
    <location>
        <begin position="117"/>
        <end position="132"/>
    </location>
</feature>
<evidence type="ECO:0000256" key="1">
    <source>
        <dbReference type="SAM" id="MobiDB-lite"/>
    </source>
</evidence>
<feature type="compositionally biased region" description="Low complexity" evidence="1">
    <location>
        <begin position="81"/>
        <end position="91"/>
    </location>
</feature>
<feature type="region of interest" description="Disordered" evidence="1">
    <location>
        <begin position="1"/>
        <end position="165"/>
    </location>
</feature>
<reference evidence="2" key="1">
    <citation type="submission" date="2002-07" db="EMBL/GenBank/DDBJ databases">
        <title>Oryza sativa nipponbare(GA3) genomic DNA, chromosome 8, BAC clone:OSJNBa0003D23.</title>
        <authorList>
            <person name="Sasaki T."/>
            <person name="Matsumoto T."/>
            <person name="Katayose Y."/>
        </authorList>
    </citation>
    <scope>NUCLEOTIDE SEQUENCE</scope>
</reference>
<dbReference type="AlphaFoldDB" id="Q6YWN8"/>
<protein>
    <submittedName>
        <fullName evidence="3">BKRF1 encodes EBNA-1 protein-like</fullName>
    </submittedName>
</protein>
<reference evidence="4" key="4">
    <citation type="journal article" date="2008" name="Nucleic Acids Res.">
        <title>The rice annotation project database (RAP-DB): 2008 update.</title>
        <authorList>
            <consortium name="The rice annotation project (RAP)"/>
        </authorList>
    </citation>
    <scope>GENOME REANNOTATION</scope>
    <source>
        <strain evidence="4">cv. Nipponbare</strain>
    </source>
</reference>
<organism evidence="3 4">
    <name type="scientific">Oryza sativa subsp. japonica</name>
    <name type="common">Rice</name>
    <dbReference type="NCBI Taxonomy" id="39947"/>
    <lineage>
        <taxon>Eukaryota</taxon>
        <taxon>Viridiplantae</taxon>
        <taxon>Streptophyta</taxon>
        <taxon>Embryophyta</taxon>
        <taxon>Tracheophyta</taxon>
        <taxon>Spermatophyta</taxon>
        <taxon>Magnoliopsida</taxon>
        <taxon>Liliopsida</taxon>
        <taxon>Poales</taxon>
        <taxon>Poaceae</taxon>
        <taxon>BOP clade</taxon>
        <taxon>Oryzoideae</taxon>
        <taxon>Oryzeae</taxon>
        <taxon>Oryzinae</taxon>
        <taxon>Oryza</taxon>
        <taxon>Oryza sativa</taxon>
    </lineage>
</organism>
<reference evidence="4" key="3">
    <citation type="journal article" date="2005" name="Nature">
        <title>The map-based sequence of the rice genome.</title>
        <authorList>
            <consortium name="International rice genome sequencing project (IRGSP)"/>
            <person name="Matsumoto T."/>
            <person name="Wu J."/>
            <person name="Kanamori H."/>
            <person name="Katayose Y."/>
            <person name="Fujisawa M."/>
            <person name="Namiki N."/>
            <person name="Mizuno H."/>
            <person name="Yamamoto K."/>
            <person name="Antonio B.A."/>
            <person name="Baba T."/>
            <person name="Sakata K."/>
            <person name="Nagamura Y."/>
            <person name="Aoki H."/>
            <person name="Arikawa K."/>
            <person name="Arita K."/>
            <person name="Bito T."/>
            <person name="Chiden Y."/>
            <person name="Fujitsuka N."/>
            <person name="Fukunaka R."/>
            <person name="Hamada M."/>
            <person name="Harada C."/>
            <person name="Hayashi A."/>
            <person name="Hijishita S."/>
            <person name="Honda M."/>
            <person name="Hosokawa S."/>
            <person name="Ichikawa Y."/>
            <person name="Idonuma A."/>
            <person name="Iijima M."/>
            <person name="Ikeda M."/>
            <person name="Ikeno M."/>
            <person name="Ito K."/>
            <person name="Ito S."/>
            <person name="Ito T."/>
            <person name="Ito Y."/>
            <person name="Ito Y."/>
            <person name="Iwabuchi A."/>
            <person name="Kamiya K."/>
            <person name="Karasawa W."/>
            <person name="Kurita K."/>
            <person name="Katagiri S."/>
            <person name="Kikuta A."/>
            <person name="Kobayashi H."/>
            <person name="Kobayashi N."/>
            <person name="Machita K."/>
            <person name="Maehara T."/>
            <person name="Masukawa M."/>
            <person name="Mizubayashi T."/>
            <person name="Mukai Y."/>
            <person name="Nagasaki H."/>
            <person name="Nagata Y."/>
            <person name="Naito S."/>
            <person name="Nakashima M."/>
            <person name="Nakama Y."/>
            <person name="Nakamichi Y."/>
            <person name="Nakamura M."/>
            <person name="Meguro A."/>
            <person name="Negishi M."/>
            <person name="Ohta I."/>
            <person name="Ohta T."/>
            <person name="Okamoto M."/>
            <person name="Ono N."/>
            <person name="Saji S."/>
            <person name="Sakaguchi M."/>
            <person name="Sakai K."/>
            <person name="Shibata M."/>
            <person name="Shimokawa T."/>
            <person name="Song J."/>
            <person name="Takazaki Y."/>
            <person name="Terasawa K."/>
            <person name="Tsugane M."/>
            <person name="Tsuji K."/>
            <person name="Ueda S."/>
            <person name="Waki K."/>
            <person name="Yamagata H."/>
            <person name="Yamamoto M."/>
            <person name="Yamamoto S."/>
            <person name="Yamane H."/>
            <person name="Yoshiki S."/>
            <person name="Yoshihara R."/>
            <person name="Yukawa K."/>
            <person name="Zhong H."/>
            <person name="Yano M."/>
            <person name="Yuan Q."/>
            <person name="Ouyang S."/>
            <person name="Liu J."/>
            <person name="Jones K.M."/>
            <person name="Gansberger K."/>
            <person name="Moffat K."/>
            <person name="Hill J."/>
            <person name="Bera J."/>
            <person name="Fadrosh D."/>
            <person name="Jin S."/>
            <person name="Johri S."/>
            <person name="Kim M."/>
            <person name="Overton L."/>
            <person name="Reardon M."/>
            <person name="Tsitrin T."/>
            <person name="Vuong H."/>
            <person name="Weaver B."/>
            <person name="Ciecko A."/>
            <person name="Tallon L."/>
            <person name="Jackson J."/>
            <person name="Pai G."/>
            <person name="Aken S.V."/>
            <person name="Utterback T."/>
            <person name="Reidmuller S."/>
            <person name="Feldblyum T."/>
            <person name="Hsiao J."/>
            <person name="Zismann V."/>
            <person name="Iobst S."/>
            <person name="de Vazeille A.R."/>
            <person name="Buell C.R."/>
            <person name="Ying K."/>
            <person name="Li Y."/>
            <person name="Lu T."/>
            <person name="Huang Y."/>
            <person name="Zhao Q."/>
            <person name="Feng Q."/>
            <person name="Zhang L."/>
            <person name="Zhu J."/>
            <person name="Weng Q."/>
            <person name="Mu J."/>
            <person name="Lu Y."/>
            <person name="Fan D."/>
            <person name="Liu Y."/>
            <person name="Guan J."/>
            <person name="Zhang Y."/>
            <person name="Yu S."/>
            <person name="Liu X."/>
            <person name="Zhang Y."/>
            <person name="Hong G."/>
            <person name="Han B."/>
            <person name="Choisne N."/>
            <person name="Demange N."/>
            <person name="Orjeda G."/>
            <person name="Samain S."/>
            <person name="Cattolico L."/>
            <person name="Pelletier E."/>
            <person name="Couloux A."/>
            <person name="Segurens B."/>
            <person name="Wincker P."/>
            <person name="D'Hont A."/>
            <person name="Scarpelli C."/>
            <person name="Weissenbach J."/>
            <person name="Salanoubat M."/>
            <person name="Quetier F."/>
            <person name="Yu Y."/>
            <person name="Kim H.R."/>
            <person name="Rambo T."/>
            <person name="Currie J."/>
            <person name="Collura K."/>
            <person name="Luo M."/>
            <person name="Yang T."/>
            <person name="Ammiraju J.S.S."/>
            <person name="Engler F."/>
            <person name="Soderlund C."/>
            <person name="Wing R.A."/>
            <person name="Palmer L.E."/>
            <person name="de la Bastide M."/>
            <person name="Spiegel L."/>
            <person name="Nascimento L."/>
            <person name="Zutavern T."/>
            <person name="O'Shaughnessy A."/>
            <person name="Dike S."/>
            <person name="Dedhia N."/>
            <person name="Preston R."/>
            <person name="Balija V."/>
            <person name="McCombie W.R."/>
            <person name="Chow T."/>
            <person name="Chen H."/>
            <person name="Chung M."/>
            <person name="Chen C."/>
            <person name="Shaw J."/>
            <person name="Wu H."/>
            <person name="Hsiao K."/>
            <person name="Chao Y."/>
            <person name="Chu M."/>
            <person name="Cheng C."/>
            <person name="Hour A."/>
            <person name="Lee P."/>
            <person name="Lin S."/>
            <person name="Lin Y."/>
            <person name="Liou J."/>
            <person name="Liu S."/>
            <person name="Hsing Y."/>
            <person name="Raghuvanshi S."/>
            <person name="Mohanty A."/>
            <person name="Bharti A.K."/>
            <person name="Gaur A."/>
            <person name="Gupta V."/>
            <person name="Kumar D."/>
            <person name="Ravi V."/>
            <person name="Vij S."/>
            <person name="Kapur A."/>
            <person name="Khurana P."/>
            <person name="Khurana P."/>
            <person name="Khurana J.P."/>
            <person name="Tyagi A.K."/>
            <person name="Gaikwad K."/>
            <person name="Singh A."/>
            <person name="Dalal V."/>
            <person name="Srivastava S."/>
            <person name="Dixit A."/>
            <person name="Pal A.K."/>
            <person name="Ghazi I.A."/>
            <person name="Yadav M."/>
            <person name="Pandit A."/>
            <person name="Bhargava A."/>
            <person name="Sureshbabu K."/>
            <person name="Batra K."/>
            <person name="Sharma T.R."/>
            <person name="Mohapatra T."/>
            <person name="Singh N.K."/>
            <person name="Messing J."/>
            <person name="Nelson A.B."/>
            <person name="Fuks G."/>
            <person name="Kavchok S."/>
            <person name="Keizer G."/>
            <person name="Linton E."/>
            <person name="Llaca V."/>
            <person name="Song R."/>
            <person name="Tanyolac B."/>
            <person name="Young S."/>
            <person name="Ho-Il K."/>
            <person name="Hahn J.H."/>
            <person name="Sangsakoo G."/>
            <person name="Vanavichit A."/>
            <person name="de Mattos Luiz.A.T."/>
            <person name="Zimmer P.D."/>
            <person name="Malone G."/>
            <person name="Dellagostin O."/>
            <person name="de Oliveira A.C."/>
            <person name="Bevan M."/>
            <person name="Bancroft I."/>
            <person name="Minx P."/>
            <person name="Cordum H."/>
            <person name="Wilson R."/>
            <person name="Cheng Z."/>
            <person name="Jin W."/>
            <person name="Jiang J."/>
            <person name="Leong S.A."/>
            <person name="Iwama H."/>
            <person name="Gojobori T."/>
            <person name="Itoh T."/>
            <person name="Niimura Y."/>
            <person name="Fujii Y."/>
            <person name="Habara T."/>
            <person name="Sakai H."/>
            <person name="Sato Y."/>
            <person name="Wilson G."/>
            <person name="Kumar K."/>
            <person name="McCouch S."/>
            <person name="Juretic N."/>
            <person name="Hoen D."/>
            <person name="Wright S."/>
            <person name="Bruskiewich R."/>
            <person name="Bureau T."/>
            <person name="Miyao A."/>
            <person name="Hirochika H."/>
            <person name="Nishikawa T."/>
            <person name="Kadowaki K."/>
            <person name="Sugiura M."/>
            <person name="Burr B."/>
            <person name="Sasaki T."/>
        </authorList>
    </citation>
    <scope>NUCLEOTIDE SEQUENCE [LARGE SCALE GENOMIC DNA]</scope>
    <source>
        <strain evidence="4">cv. Nipponbare</strain>
    </source>
</reference>
<sequence>MEEMATSIGVPATYRSRPETGRYWKPTRRPLRRASGEEEVMPGKETMPRWRGRVFGDFPTNRRRRRGRGGGCDAGEGDGTAGRCAGEVAQAAGGGRRRGREGRAAGRGAEGSEPSTGEGGTATGMAAGGHGRQPGMARPFRAIGGATQGGKRGKSKRNQWGLIPPIQFWNPMIKLHGFEGGKELGFTGEGGGQLGEEDDVLARGPHSRATHVRGRGAAQAGARRGLGSRPRRRGGRGGPGERGEGEGVGRGRREGSPREREREGKREGGGKDFGRGPGGEREDFGPDLAQREREGYF</sequence>
<name>Q6YWN8_ORYSJ</name>
<feature type="compositionally biased region" description="Basic residues" evidence="1">
    <location>
        <begin position="205"/>
        <end position="214"/>
    </location>
</feature>
<accession>Q6YWN8</accession>
<evidence type="ECO:0000313" key="4">
    <source>
        <dbReference type="Proteomes" id="UP000000763"/>
    </source>
</evidence>
<feature type="compositionally biased region" description="Low complexity" evidence="1">
    <location>
        <begin position="215"/>
        <end position="228"/>
    </location>
</feature>
<proteinExistence type="predicted"/>
<dbReference type="EMBL" id="AP005754">
    <property type="protein sequence ID" value="BAD13261.1"/>
    <property type="molecule type" value="Genomic_DNA"/>
</dbReference>
<dbReference type="Proteomes" id="UP000000763">
    <property type="component" value="Chromosome 8"/>
</dbReference>
<feature type="region of interest" description="Disordered" evidence="1">
    <location>
        <begin position="178"/>
        <end position="297"/>
    </location>
</feature>
<dbReference type="EMBL" id="AP005488">
    <property type="protein sequence ID" value="BAD11625.1"/>
    <property type="molecule type" value="Genomic_DNA"/>
</dbReference>
<evidence type="ECO:0000313" key="2">
    <source>
        <dbReference type="EMBL" id="BAD11625.1"/>
    </source>
</evidence>